<evidence type="ECO:0000313" key="1">
    <source>
        <dbReference type="EMBL" id="GFZ32993.1"/>
    </source>
</evidence>
<dbReference type="RefSeq" id="WP_206871242.1">
    <property type="nucleotide sequence ID" value="NZ_BMBA01000004.1"/>
</dbReference>
<evidence type="ECO:0000313" key="2">
    <source>
        <dbReference type="Proteomes" id="UP000663802"/>
    </source>
</evidence>
<sequence>MYLYHGSNVEIRKINYKECRKTADFGRGFYTTNIKEQAIIWAKRKAIEQMGAKYNPDIKAVVTIFDFDTSVFKDPKVKCKNFHGPSIPWILFTKNNLQRNYNLKGNHNLNLQYDLVSGYVGSPELFRELSNYENGLIDRSTFTASLKATEKTNQYSFHSSLSAKYLKSPVYEYFEVTKGEFDNFHNARNCVELSFFVYDEKNQLSERKILINLANILQPIN</sequence>
<comment type="caution">
    <text evidence="1">The sequence shown here is derived from an EMBL/GenBank/DDBJ whole genome shotgun (WGS) entry which is preliminary data.</text>
</comment>
<protein>
    <recommendedName>
        <fullName evidence="3">DUF3990 domain-containing protein</fullName>
    </recommendedName>
</protein>
<keyword evidence="2" id="KW-1185">Reference proteome</keyword>
<name>A0ABQ1EDU4_9CLOT</name>
<evidence type="ECO:0008006" key="3">
    <source>
        <dbReference type="Google" id="ProtNLM"/>
    </source>
</evidence>
<reference evidence="1 2" key="1">
    <citation type="journal article" date="2021" name="Int. J. Syst. Evol. Microbiol.">
        <title>Clostridium zeae sp. nov., isolated from corn silage.</title>
        <authorList>
            <person name="Kobayashi H."/>
            <person name="Tanizawa Y."/>
            <person name="Yagura M."/>
            <person name="Sakamoto M."/>
            <person name="Ohkuma M."/>
            <person name="Tohno M."/>
        </authorList>
    </citation>
    <scope>NUCLEOTIDE SEQUENCE [LARGE SCALE GENOMIC DNA]</scope>
    <source>
        <strain evidence="1 2">CSC2</strain>
    </source>
</reference>
<dbReference type="Proteomes" id="UP000663802">
    <property type="component" value="Unassembled WGS sequence"/>
</dbReference>
<accession>A0ABQ1EDU4</accession>
<organism evidence="1 2">
    <name type="scientific">Clostridium zeae</name>
    <dbReference type="NCBI Taxonomy" id="2759022"/>
    <lineage>
        <taxon>Bacteria</taxon>
        <taxon>Bacillati</taxon>
        <taxon>Bacillota</taxon>
        <taxon>Clostridia</taxon>
        <taxon>Eubacteriales</taxon>
        <taxon>Clostridiaceae</taxon>
        <taxon>Clostridium</taxon>
    </lineage>
</organism>
<dbReference type="EMBL" id="BMBA01000004">
    <property type="protein sequence ID" value="GFZ32993.1"/>
    <property type="molecule type" value="Genomic_DNA"/>
</dbReference>
<proteinExistence type="predicted"/>
<dbReference type="InterPro" id="IPR025051">
    <property type="entry name" value="DUF3990"/>
</dbReference>
<dbReference type="Pfam" id="PF13151">
    <property type="entry name" value="DUF3990"/>
    <property type="match status" value="1"/>
</dbReference>
<gene>
    <name evidence="1" type="ORF">CSC2_35190</name>
</gene>